<dbReference type="EC" id="6.3.3.2" evidence="5"/>
<keyword evidence="2 4" id="KW-0547">Nucleotide-binding</keyword>
<dbReference type="OrthoDB" id="9801938at2"/>
<comment type="catalytic activity">
    <reaction evidence="5">
        <text>(6S)-5-formyl-5,6,7,8-tetrahydrofolate + ATP = (6R)-5,10-methenyltetrahydrofolate + ADP + phosphate</text>
        <dbReference type="Rhea" id="RHEA:10488"/>
        <dbReference type="ChEBI" id="CHEBI:30616"/>
        <dbReference type="ChEBI" id="CHEBI:43474"/>
        <dbReference type="ChEBI" id="CHEBI:57455"/>
        <dbReference type="ChEBI" id="CHEBI:57457"/>
        <dbReference type="ChEBI" id="CHEBI:456216"/>
        <dbReference type="EC" id="6.3.3.2"/>
    </reaction>
</comment>
<evidence type="ECO:0000313" key="6">
    <source>
        <dbReference type="EMBL" id="EDM29069.1"/>
    </source>
</evidence>
<evidence type="ECO:0000256" key="2">
    <source>
        <dbReference type="ARBA" id="ARBA00022741"/>
    </source>
</evidence>
<dbReference type="PIRSF" id="PIRSF006806">
    <property type="entry name" value="FTHF_cligase"/>
    <property type="match status" value="1"/>
</dbReference>
<dbReference type="InterPro" id="IPR002698">
    <property type="entry name" value="FTHF_cligase"/>
</dbReference>
<dbReference type="eggNOG" id="COG0212">
    <property type="taxonomic scope" value="Bacteria"/>
</dbReference>
<evidence type="ECO:0000256" key="3">
    <source>
        <dbReference type="ARBA" id="ARBA00022840"/>
    </source>
</evidence>
<accession>A6DHI6</accession>
<keyword evidence="5" id="KW-0479">Metal-binding</keyword>
<dbReference type="STRING" id="313628.LNTAR_14672"/>
<dbReference type="NCBIfam" id="TIGR02727">
    <property type="entry name" value="MTHFS_bact"/>
    <property type="match status" value="1"/>
</dbReference>
<dbReference type="GO" id="GO:0035999">
    <property type="term" value="P:tetrahydrofolate interconversion"/>
    <property type="evidence" value="ECO:0007669"/>
    <property type="project" value="TreeGrafter"/>
</dbReference>
<dbReference type="AlphaFoldDB" id="A6DHI6"/>
<dbReference type="RefSeq" id="WP_007277371.1">
    <property type="nucleotide sequence ID" value="NZ_ABCK01000003.1"/>
</dbReference>
<dbReference type="GO" id="GO:0046872">
    <property type="term" value="F:metal ion binding"/>
    <property type="evidence" value="ECO:0007669"/>
    <property type="project" value="UniProtKB-KW"/>
</dbReference>
<evidence type="ECO:0000313" key="7">
    <source>
        <dbReference type="Proteomes" id="UP000004947"/>
    </source>
</evidence>
<dbReference type="InterPro" id="IPR024185">
    <property type="entry name" value="FTHF_cligase-like_sf"/>
</dbReference>
<dbReference type="EMBL" id="ABCK01000003">
    <property type="protein sequence ID" value="EDM29069.1"/>
    <property type="molecule type" value="Genomic_DNA"/>
</dbReference>
<dbReference type="PANTHER" id="PTHR23407:SF1">
    <property type="entry name" value="5-FORMYLTETRAHYDROFOLATE CYCLO-LIGASE"/>
    <property type="match status" value="1"/>
</dbReference>
<organism evidence="6 7">
    <name type="scientific">Lentisphaera araneosa HTCC2155</name>
    <dbReference type="NCBI Taxonomy" id="313628"/>
    <lineage>
        <taxon>Bacteria</taxon>
        <taxon>Pseudomonadati</taxon>
        <taxon>Lentisphaerota</taxon>
        <taxon>Lentisphaeria</taxon>
        <taxon>Lentisphaerales</taxon>
        <taxon>Lentisphaeraceae</taxon>
        <taxon>Lentisphaera</taxon>
    </lineage>
</organism>
<dbReference type="Pfam" id="PF01812">
    <property type="entry name" value="5-FTHF_cyc-lig"/>
    <property type="match status" value="1"/>
</dbReference>
<dbReference type="Proteomes" id="UP000004947">
    <property type="component" value="Unassembled WGS sequence"/>
</dbReference>
<proteinExistence type="inferred from homology"/>
<name>A6DHI6_9BACT</name>
<feature type="binding site" evidence="4">
    <location>
        <position position="52"/>
    </location>
    <ligand>
        <name>substrate</name>
    </ligand>
</feature>
<sequence>MTEKRALRKLIRQQIAEGLWENEDLSNIPQHLQDFADFASKSVALYQADPQEISLIDFFVESQILLPRFSPESKLYDFSLWSGELNELQKGPYDILEPKLCRELPAIDFCFIPALAFDRRGNRLGRGGGFYDRLLAKYSIGVKVGVCYDFQLIGEVPKEDHDFTMDFILSPSGLLKCDRKN</sequence>
<gene>
    <name evidence="6" type="ORF">LNTAR_14672</name>
</gene>
<dbReference type="SUPFAM" id="SSF100950">
    <property type="entry name" value="NagB/RpiA/CoA transferase-like"/>
    <property type="match status" value="1"/>
</dbReference>
<reference evidence="6 7" key="1">
    <citation type="journal article" date="2010" name="J. Bacteriol.">
        <title>Genome sequence of Lentisphaera araneosa HTCC2155T, the type species of the order Lentisphaerales in the phylum Lentisphaerae.</title>
        <authorList>
            <person name="Thrash J.C."/>
            <person name="Cho J.C."/>
            <person name="Vergin K.L."/>
            <person name="Morris R.M."/>
            <person name="Giovannoni S.J."/>
        </authorList>
    </citation>
    <scope>NUCLEOTIDE SEQUENCE [LARGE SCALE GENOMIC DNA]</scope>
    <source>
        <strain evidence="6 7">HTCC2155</strain>
    </source>
</reference>
<dbReference type="GO" id="GO:0005524">
    <property type="term" value="F:ATP binding"/>
    <property type="evidence" value="ECO:0007669"/>
    <property type="project" value="UniProtKB-KW"/>
</dbReference>
<comment type="caution">
    <text evidence="6">The sequence shown here is derived from an EMBL/GenBank/DDBJ whole genome shotgun (WGS) entry which is preliminary data.</text>
</comment>
<comment type="cofactor">
    <cofactor evidence="5">
        <name>Mg(2+)</name>
        <dbReference type="ChEBI" id="CHEBI:18420"/>
    </cofactor>
</comment>
<dbReference type="Gene3D" id="3.40.50.10420">
    <property type="entry name" value="NagB/RpiA/CoA transferase-like"/>
    <property type="match status" value="1"/>
</dbReference>
<feature type="binding site" evidence="4">
    <location>
        <begin position="4"/>
        <end position="8"/>
    </location>
    <ligand>
        <name>ATP</name>
        <dbReference type="ChEBI" id="CHEBI:30616"/>
    </ligand>
</feature>
<dbReference type="GO" id="GO:0030272">
    <property type="term" value="F:5-formyltetrahydrofolate cyclo-ligase activity"/>
    <property type="evidence" value="ECO:0007669"/>
    <property type="project" value="UniProtKB-EC"/>
</dbReference>
<dbReference type="GO" id="GO:0009396">
    <property type="term" value="P:folic acid-containing compound biosynthetic process"/>
    <property type="evidence" value="ECO:0007669"/>
    <property type="project" value="TreeGrafter"/>
</dbReference>
<dbReference type="PANTHER" id="PTHR23407">
    <property type="entry name" value="ATPASE INHIBITOR/5-FORMYLTETRAHYDROFOLATE CYCLO-LIGASE"/>
    <property type="match status" value="1"/>
</dbReference>
<evidence type="ECO:0000256" key="1">
    <source>
        <dbReference type="ARBA" id="ARBA00010638"/>
    </source>
</evidence>
<protein>
    <recommendedName>
        <fullName evidence="5">5-formyltetrahydrofolate cyclo-ligase</fullName>
        <ecNumber evidence="5">6.3.3.2</ecNumber>
    </recommendedName>
</protein>
<evidence type="ECO:0000256" key="4">
    <source>
        <dbReference type="PIRSR" id="PIRSR006806-1"/>
    </source>
</evidence>
<keyword evidence="7" id="KW-1185">Reference proteome</keyword>
<feature type="binding site" evidence="4">
    <location>
        <begin position="123"/>
        <end position="131"/>
    </location>
    <ligand>
        <name>ATP</name>
        <dbReference type="ChEBI" id="CHEBI:30616"/>
    </ligand>
</feature>
<keyword evidence="3 4" id="KW-0067">ATP-binding</keyword>
<keyword evidence="5" id="KW-0460">Magnesium</keyword>
<evidence type="ECO:0000256" key="5">
    <source>
        <dbReference type="RuleBase" id="RU361279"/>
    </source>
</evidence>
<comment type="similarity">
    <text evidence="1 5">Belongs to the 5-formyltetrahydrofolate cyclo-ligase family.</text>
</comment>
<dbReference type="InterPro" id="IPR037171">
    <property type="entry name" value="NagB/RpiA_transferase-like"/>
</dbReference>